<reference evidence="3" key="1">
    <citation type="submission" date="2019-04" db="EMBL/GenBank/DDBJ databases">
        <title>Evolution of Biomass-Degrading Anaerobic Consortia Revealed by Metagenomics.</title>
        <authorList>
            <person name="Peng X."/>
        </authorList>
    </citation>
    <scope>NUCLEOTIDE SEQUENCE</scope>
    <source>
        <strain evidence="3">SIG311</strain>
    </source>
</reference>
<dbReference type="InterPro" id="IPR038571">
    <property type="entry name" value="CO_DH/Ac-CoA_synth_bsu_3_sf"/>
</dbReference>
<dbReference type="EMBL" id="SVER01000019">
    <property type="protein sequence ID" value="MBE5919847.1"/>
    <property type="molecule type" value="Genomic_DNA"/>
</dbReference>
<dbReference type="GO" id="GO:0043885">
    <property type="term" value="F:anaerobic carbon-monoxide dehydrogenase activity"/>
    <property type="evidence" value="ECO:0007669"/>
    <property type="project" value="InterPro"/>
</dbReference>
<evidence type="ECO:0000313" key="4">
    <source>
        <dbReference type="Proteomes" id="UP000766246"/>
    </source>
</evidence>
<gene>
    <name evidence="3" type="ORF">E7272_08380</name>
</gene>
<dbReference type="GO" id="GO:0043884">
    <property type="term" value="F:CO-methylating acetyl-CoA synthase activity"/>
    <property type="evidence" value="ECO:0007669"/>
    <property type="project" value="UniProtKB-EC"/>
</dbReference>
<keyword evidence="2" id="KW-0808">Transferase</keyword>
<evidence type="ECO:0000256" key="1">
    <source>
        <dbReference type="ARBA" id="ARBA00012244"/>
    </source>
</evidence>
<dbReference type="GO" id="GO:0006084">
    <property type="term" value="P:acetyl-CoA metabolic process"/>
    <property type="evidence" value="ECO:0007669"/>
    <property type="project" value="InterPro"/>
</dbReference>
<name>A0A927YN71_9FIRM</name>
<comment type="caution">
    <text evidence="3">The sequence shown here is derived from an EMBL/GenBank/DDBJ whole genome shotgun (WGS) entry which is preliminary data.</text>
</comment>
<evidence type="ECO:0000256" key="2">
    <source>
        <dbReference type="ARBA" id="ARBA00022679"/>
    </source>
</evidence>
<dbReference type="Gene3D" id="3.30.1650.10">
    <property type="entry name" value="Bifunctional carbon monoxide dehydrogenase/acetyl-coa synthase(codh/acs), Chain M, domain 3"/>
    <property type="match status" value="1"/>
</dbReference>
<dbReference type="AlphaFoldDB" id="A0A927YN71"/>
<evidence type="ECO:0000313" key="3">
    <source>
        <dbReference type="EMBL" id="MBE5919847.1"/>
    </source>
</evidence>
<dbReference type="InterPro" id="IPR011254">
    <property type="entry name" value="Prismane-like_sf"/>
</dbReference>
<proteinExistence type="predicted"/>
<accession>A0A927YN71</accession>
<dbReference type="Proteomes" id="UP000766246">
    <property type="component" value="Unassembled WGS sequence"/>
</dbReference>
<protein>
    <recommendedName>
        <fullName evidence="1">CO-methylating acetyl-CoA synthase</fullName>
        <ecNumber evidence="1">2.3.1.169</ecNumber>
    </recommendedName>
</protein>
<organism evidence="3 4">
    <name type="scientific">Pseudobutyrivibrio ruminis</name>
    <dbReference type="NCBI Taxonomy" id="46206"/>
    <lineage>
        <taxon>Bacteria</taxon>
        <taxon>Bacillati</taxon>
        <taxon>Bacillota</taxon>
        <taxon>Clostridia</taxon>
        <taxon>Lachnospirales</taxon>
        <taxon>Lachnospiraceae</taxon>
        <taxon>Pseudobutyrivibrio</taxon>
    </lineage>
</organism>
<dbReference type="Pfam" id="PF03598">
    <property type="entry name" value="CdhC"/>
    <property type="match status" value="1"/>
</dbReference>
<dbReference type="EC" id="2.3.1.169" evidence="1"/>
<dbReference type="SUPFAM" id="SSF56821">
    <property type="entry name" value="Prismane protein-like"/>
    <property type="match status" value="1"/>
</dbReference>
<sequence length="242" mass="27276">MKLYDESIKELLAGIDMTSAKKLDIVNATWKDVGDHNLILRADMAYELGGGTYPAVSAMAVTCNKEFVNTDEVFLIGPDLNEIKEDTPYARIAIVKVAEDSLGDGNVLYNAIRKIEYVRYHINPEGYMTRISASNNREPVRVGKEALKNGLDFAKVGKLFIDTYHENQNIEAVKLIFITAKDIDYKGMSAQAKHLEDITGTIDHIFKNVMMDCGSCSLQKVCDEVEGLRELHFQELKKEREY</sequence>
<dbReference type="InterPro" id="IPR004461">
    <property type="entry name" value="CO_DH/Ac-CoA_synth_bsu"/>
</dbReference>